<proteinExistence type="predicted"/>
<evidence type="ECO:0000313" key="2">
    <source>
        <dbReference type="EMBL" id="KAF0895305.1"/>
    </source>
</evidence>
<dbReference type="EMBL" id="SPHZ02000010">
    <property type="protein sequence ID" value="KAF0895305.1"/>
    <property type="molecule type" value="Genomic_DNA"/>
</dbReference>
<evidence type="ECO:0000256" key="1">
    <source>
        <dbReference type="SAM" id="MobiDB-lite"/>
    </source>
</evidence>
<evidence type="ECO:0000313" key="3">
    <source>
        <dbReference type="Proteomes" id="UP000479710"/>
    </source>
</evidence>
<organism evidence="2 3">
    <name type="scientific">Oryza meyeriana var. granulata</name>
    <dbReference type="NCBI Taxonomy" id="110450"/>
    <lineage>
        <taxon>Eukaryota</taxon>
        <taxon>Viridiplantae</taxon>
        <taxon>Streptophyta</taxon>
        <taxon>Embryophyta</taxon>
        <taxon>Tracheophyta</taxon>
        <taxon>Spermatophyta</taxon>
        <taxon>Magnoliopsida</taxon>
        <taxon>Liliopsida</taxon>
        <taxon>Poales</taxon>
        <taxon>Poaceae</taxon>
        <taxon>BOP clade</taxon>
        <taxon>Oryzoideae</taxon>
        <taxon>Oryzeae</taxon>
        <taxon>Oryzinae</taxon>
        <taxon>Oryza</taxon>
        <taxon>Oryza meyeriana</taxon>
    </lineage>
</organism>
<name>A0A6G1C3S5_9ORYZ</name>
<feature type="region of interest" description="Disordered" evidence="1">
    <location>
        <begin position="68"/>
        <end position="92"/>
    </location>
</feature>
<evidence type="ECO:0008006" key="4">
    <source>
        <dbReference type="Google" id="ProtNLM"/>
    </source>
</evidence>
<protein>
    <recommendedName>
        <fullName evidence="4">CCHC-type domain-containing protein</fullName>
    </recommendedName>
</protein>
<dbReference type="Proteomes" id="UP000479710">
    <property type="component" value="Unassembled WGS sequence"/>
</dbReference>
<accession>A0A6G1C3S5</accession>
<reference evidence="2 3" key="1">
    <citation type="submission" date="2019-11" db="EMBL/GenBank/DDBJ databases">
        <title>Whole genome sequence of Oryza granulata.</title>
        <authorList>
            <person name="Li W."/>
        </authorList>
    </citation>
    <scope>NUCLEOTIDE SEQUENCE [LARGE SCALE GENOMIC DNA]</scope>
    <source>
        <strain evidence="3">cv. Menghai</strain>
        <tissue evidence="2">Leaf</tissue>
    </source>
</reference>
<keyword evidence="3" id="KW-1185">Reference proteome</keyword>
<dbReference type="OrthoDB" id="695165at2759"/>
<dbReference type="PANTHER" id="PTHR47481:SF31">
    <property type="entry name" value="OS01G0873500 PROTEIN"/>
    <property type="match status" value="1"/>
</dbReference>
<dbReference type="AlphaFoldDB" id="A0A6G1C3S5"/>
<sequence>MKGLADEMAVARKKLDDDDIISYILGGLDLDYNPLVASVSSKDFISLSDLYAQLLSFEARLSQQSDGGYQSTANAASRGRGQGGFGRGHGGGGPRSVCQLCGKIGHTVHTCWK</sequence>
<feature type="compositionally biased region" description="Gly residues" evidence="1">
    <location>
        <begin position="80"/>
        <end position="92"/>
    </location>
</feature>
<dbReference type="PANTHER" id="PTHR47481">
    <property type="match status" value="1"/>
</dbReference>
<gene>
    <name evidence="2" type="ORF">E2562_008615</name>
</gene>
<comment type="caution">
    <text evidence="2">The sequence shown here is derived from an EMBL/GenBank/DDBJ whole genome shotgun (WGS) entry which is preliminary data.</text>
</comment>